<comment type="subcellular location">
    <subcellularLocation>
        <location evidence="1">Nucleus</location>
    </subcellularLocation>
</comment>
<proteinExistence type="predicted"/>
<dbReference type="GO" id="GO:0003677">
    <property type="term" value="F:DNA binding"/>
    <property type="evidence" value="ECO:0007669"/>
    <property type="project" value="InterPro"/>
</dbReference>
<name>A0A9J6DJB8_RHIMP</name>
<dbReference type="Pfam" id="PF04218">
    <property type="entry name" value="CENP-B_N"/>
    <property type="match status" value="1"/>
</dbReference>
<dbReference type="EMBL" id="JABSTU010000009">
    <property type="protein sequence ID" value="KAH8021960.1"/>
    <property type="molecule type" value="Genomic_DNA"/>
</dbReference>
<accession>A0A9J6DJB8</accession>
<dbReference type="InterPro" id="IPR009057">
    <property type="entry name" value="Homeodomain-like_sf"/>
</dbReference>
<dbReference type="Proteomes" id="UP000821866">
    <property type="component" value="Chromosome 7"/>
</dbReference>
<evidence type="ECO:0000313" key="4">
    <source>
        <dbReference type="Proteomes" id="UP000821866"/>
    </source>
</evidence>
<evidence type="ECO:0000313" key="3">
    <source>
        <dbReference type="EMBL" id="KAH8021960.1"/>
    </source>
</evidence>
<reference evidence="3" key="2">
    <citation type="submission" date="2021-09" db="EMBL/GenBank/DDBJ databases">
        <authorList>
            <person name="Jia N."/>
            <person name="Wang J."/>
            <person name="Shi W."/>
            <person name="Du L."/>
            <person name="Sun Y."/>
            <person name="Zhan W."/>
            <person name="Jiang J."/>
            <person name="Wang Q."/>
            <person name="Zhang B."/>
            <person name="Ji P."/>
            <person name="Sakyi L.B."/>
            <person name="Cui X."/>
            <person name="Yuan T."/>
            <person name="Jiang B."/>
            <person name="Yang W."/>
            <person name="Lam T.T.-Y."/>
            <person name="Chang Q."/>
            <person name="Ding S."/>
            <person name="Wang X."/>
            <person name="Zhu J."/>
            <person name="Ruan X."/>
            <person name="Zhao L."/>
            <person name="Wei J."/>
            <person name="Que T."/>
            <person name="Du C."/>
            <person name="Cheng J."/>
            <person name="Dai P."/>
            <person name="Han X."/>
            <person name="Huang E."/>
            <person name="Gao Y."/>
            <person name="Liu J."/>
            <person name="Shao H."/>
            <person name="Ye R."/>
            <person name="Li L."/>
            <person name="Wei W."/>
            <person name="Wang X."/>
            <person name="Wang C."/>
            <person name="Huo Q."/>
            <person name="Li W."/>
            <person name="Guo W."/>
            <person name="Chen H."/>
            <person name="Chen S."/>
            <person name="Zhou L."/>
            <person name="Zhou L."/>
            <person name="Ni X."/>
            <person name="Tian J."/>
            <person name="Zhou Y."/>
            <person name="Sheng Y."/>
            <person name="Liu T."/>
            <person name="Pan Y."/>
            <person name="Xia L."/>
            <person name="Li J."/>
            <person name="Zhao F."/>
            <person name="Cao W."/>
        </authorList>
    </citation>
    <scope>NUCLEOTIDE SEQUENCE</scope>
    <source>
        <strain evidence="3">Rmic-2018</strain>
        <tissue evidence="3">Larvae</tissue>
    </source>
</reference>
<evidence type="ECO:0000259" key="2">
    <source>
        <dbReference type="Pfam" id="PF04218"/>
    </source>
</evidence>
<dbReference type="GO" id="GO:0005634">
    <property type="term" value="C:nucleus"/>
    <property type="evidence" value="ECO:0007669"/>
    <property type="project" value="UniProtKB-SubCell"/>
</dbReference>
<gene>
    <name evidence="3" type="ORF">HPB51_019604</name>
</gene>
<comment type="caution">
    <text evidence="3">The sequence shown here is derived from an EMBL/GenBank/DDBJ whole genome shotgun (WGS) entry which is preliminary data.</text>
</comment>
<dbReference type="SUPFAM" id="SSF46689">
    <property type="entry name" value="Homeodomain-like"/>
    <property type="match status" value="1"/>
</dbReference>
<sequence>MMVDGGKKRNALDLATKRAISAELAQGPKNCELVKKYGVNKSTILTILKNKEKISSADAHTAERKRLQRATYTDVEDALLKWLVSTRAQNIPVQYYYAKAKDCIPFGLPRLLTRRWLATSF</sequence>
<reference evidence="3" key="1">
    <citation type="journal article" date="2020" name="Cell">
        <title>Large-Scale Comparative Analyses of Tick Genomes Elucidate Their Genetic Diversity and Vector Capacities.</title>
        <authorList>
            <consortium name="Tick Genome and Microbiome Consortium (TIGMIC)"/>
            <person name="Jia N."/>
            <person name="Wang J."/>
            <person name="Shi W."/>
            <person name="Du L."/>
            <person name="Sun Y."/>
            <person name="Zhan W."/>
            <person name="Jiang J.F."/>
            <person name="Wang Q."/>
            <person name="Zhang B."/>
            <person name="Ji P."/>
            <person name="Bell-Sakyi L."/>
            <person name="Cui X.M."/>
            <person name="Yuan T.T."/>
            <person name="Jiang B.G."/>
            <person name="Yang W.F."/>
            <person name="Lam T.T."/>
            <person name="Chang Q.C."/>
            <person name="Ding S.J."/>
            <person name="Wang X.J."/>
            <person name="Zhu J.G."/>
            <person name="Ruan X.D."/>
            <person name="Zhao L."/>
            <person name="Wei J.T."/>
            <person name="Ye R.Z."/>
            <person name="Que T.C."/>
            <person name="Du C.H."/>
            <person name="Zhou Y.H."/>
            <person name="Cheng J.X."/>
            <person name="Dai P.F."/>
            <person name="Guo W.B."/>
            <person name="Han X.H."/>
            <person name="Huang E.J."/>
            <person name="Li L.F."/>
            <person name="Wei W."/>
            <person name="Gao Y.C."/>
            <person name="Liu J.Z."/>
            <person name="Shao H.Z."/>
            <person name="Wang X."/>
            <person name="Wang C.C."/>
            <person name="Yang T.C."/>
            <person name="Huo Q.B."/>
            <person name="Li W."/>
            <person name="Chen H.Y."/>
            <person name="Chen S.E."/>
            <person name="Zhou L.G."/>
            <person name="Ni X.B."/>
            <person name="Tian J.H."/>
            <person name="Sheng Y."/>
            <person name="Liu T."/>
            <person name="Pan Y.S."/>
            <person name="Xia L.Y."/>
            <person name="Li J."/>
            <person name="Zhao F."/>
            <person name="Cao W.C."/>
        </authorList>
    </citation>
    <scope>NUCLEOTIDE SEQUENCE</scope>
    <source>
        <strain evidence="3">Rmic-2018</strain>
    </source>
</reference>
<organism evidence="3 4">
    <name type="scientific">Rhipicephalus microplus</name>
    <name type="common">Cattle tick</name>
    <name type="synonym">Boophilus microplus</name>
    <dbReference type="NCBI Taxonomy" id="6941"/>
    <lineage>
        <taxon>Eukaryota</taxon>
        <taxon>Metazoa</taxon>
        <taxon>Ecdysozoa</taxon>
        <taxon>Arthropoda</taxon>
        <taxon>Chelicerata</taxon>
        <taxon>Arachnida</taxon>
        <taxon>Acari</taxon>
        <taxon>Parasitiformes</taxon>
        <taxon>Ixodida</taxon>
        <taxon>Ixodoidea</taxon>
        <taxon>Ixodidae</taxon>
        <taxon>Rhipicephalinae</taxon>
        <taxon>Rhipicephalus</taxon>
        <taxon>Boophilus</taxon>
    </lineage>
</organism>
<dbReference type="Gene3D" id="1.10.10.60">
    <property type="entry name" value="Homeodomain-like"/>
    <property type="match status" value="1"/>
</dbReference>
<keyword evidence="4" id="KW-1185">Reference proteome</keyword>
<dbReference type="AlphaFoldDB" id="A0A9J6DJB8"/>
<protein>
    <recommendedName>
        <fullName evidence="2">HTH psq-type domain-containing protein</fullName>
    </recommendedName>
</protein>
<feature type="domain" description="HTH psq-type" evidence="2">
    <location>
        <begin position="6"/>
        <end position="54"/>
    </location>
</feature>
<evidence type="ECO:0000256" key="1">
    <source>
        <dbReference type="ARBA" id="ARBA00004123"/>
    </source>
</evidence>
<dbReference type="InterPro" id="IPR007889">
    <property type="entry name" value="HTH_Psq"/>
</dbReference>